<reference evidence="3" key="1">
    <citation type="submission" date="2021-03" db="EMBL/GenBank/DDBJ databases">
        <authorList>
            <person name="Wang G."/>
        </authorList>
    </citation>
    <scope>NUCLEOTIDE SEQUENCE</scope>
    <source>
        <strain evidence="3">KCTC 12899</strain>
    </source>
</reference>
<evidence type="ECO:0000313" key="3">
    <source>
        <dbReference type="EMBL" id="MBO1323394.1"/>
    </source>
</evidence>
<feature type="transmembrane region" description="Helical" evidence="1">
    <location>
        <begin position="40"/>
        <end position="59"/>
    </location>
</feature>
<dbReference type="AlphaFoldDB" id="A0A8J7QFH8"/>
<organism evidence="3 4">
    <name type="scientific">Acanthopleuribacter pedis</name>
    <dbReference type="NCBI Taxonomy" id="442870"/>
    <lineage>
        <taxon>Bacteria</taxon>
        <taxon>Pseudomonadati</taxon>
        <taxon>Acidobacteriota</taxon>
        <taxon>Holophagae</taxon>
        <taxon>Acanthopleuribacterales</taxon>
        <taxon>Acanthopleuribacteraceae</taxon>
        <taxon>Acanthopleuribacter</taxon>
    </lineage>
</organism>
<keyword evidence="1" id="KW-0472">Membrane</keyword>
<evidence type="ECO:0000256" key="2">
    <source>
        <dbReference type="SAM" id="SignalP"/>
    </source>
</evidence>
<sequence>MVRTVQCAVVLFLLAGSPVFAQPSATDNVVTRFIWFLTRMAFYGTGAAIVLLGIIIPIGKKVLSGQRSDTNPVVNILWAVGLFAAPSLLQLGYQWFNSNQGAAGALSEMNMNSLNPGGSGGGGSSQ</sequence>
<keyword evidence="2" id="KW-0732">Signal</keyword>
<protein>
    <submittedName>
        <fullName evidence="3">Uncharacterized protein</fullName>
    </submittedName>
</protein>
<evidence type="ECO:0000313" key="4">
    <source>
        <dbReference type="Proteomes" id="UP000664417"/>
    </source>
</evidence>
<dbReference type="EMBL" id="JAFREP010000063">
    <property type="protein sequence ID" value="MBO1323394.1"/>
    <property type="molecule type" value="Genomic_DNA"/>
</dbReference>
<feature type="signal peptide" evidence="2">
    <location>
        <begin position="1"/>
        <end position="21"/>
    </location>
</feature>
<keyword evidence="1" id="KW-0812">Transmembrane</keyword>
<dbReference type="Proteomes" id="UP000664417">
    <property type="component" value="Unassembled WGS sequence"/>
</dbReference>
<gene>
    <name evidence="3" type="ORF">J3U88_33315</name>
</gene>
<evidence type="ECO:0000256" key="1">
    <source>
        <dbReference type="SAM" id="Phobius"/>
    </source>
</evidence>
<feature type="chain" id="PRO_5035227014" evidence="2">
    <location>
        <begin position="22"/>
        <end position="126"/>
    </location>
</feature>
<proteinExistence type="predicted"/>
<feature type="transmembrane region" description="Helical" evidence="1">
    <location>
        <begin position="71"/>
        <end position="89"/>
    </location>
</feature>
<dbReference type="RefSeq" id="WP_207863547.1">
    <property type="nucleotide sequence ID" value="NZ_JAFREP010000063.1"/>
</dbReference>
<keyword evidence="4" id="KW-1185">Reference proteome</keyword>
<keyword evidence="1" id="KW-1133">Transmembrane helix</keyword>
<comment type="caution">
    <text evidence="3">The sequence shown here is derived from an EMBL/GenBank/DDBJ whole genome shotgun (WGS) entry which is preliminary data.</text>
</comment>
<name>A0A8J7QFH8_9BACT</name>
<accession>A0A8J7QFH8</accession>